<sequence length="347" mass="36772">MKRWMSALPYLSSVDTYARKVLELCTLLHVPIPPGDAEAVIHGSASASFSDSADFGAAPLLGLCTVESLLYHHVCGHITQIGVKTVPPHAILSDHVSITSFVADFSRVLLGTDHYRDAKASDAPALFEDAVALYAVCHVYLARVVEQFTRFTGVAGPVGSGVSSVLRSVAGIEEREGGSVTRSVLGNTVVRELPFTLPHLLLALNLFHSVSIVVVLEDADCAANGTVADVLEAMGSLCATRRSRKQHVGVFISKLDEYLRRHPTAKVPVDSADDADGMGSLKLTSAAVALAAMKRIQQNSPTNPCWDHVAAVAGAVMPRVDVPGIPHSSFVEHATNALRVSVLASNV</sequence>
<proteinExistence type="predicted"/>
<dbReference type="EMBL" id="HBGF01039163">
    <property type="protein sequence ID" value="CAD9138197.1"/>
    <property type="molecule type" value="Transcribed_RNA"/>
</dbReference>
<gene>
    <name evidence="1" type="ORF">NDES1114_LOCUS26210</name>
</gene>
<organism evidence="1">
    <name type="scientific">Neobodo designis</name>
    <name type="common">Flagellated protozoan</name>
    <name type="synonym">Bodo designis</name>
    <dbReference type="NCBI Taxonomy" id="312471"/>
    <lineage>
        <taxon>Eukaryota</taxon>
        <taxon>Discoba</taxon>
        <taxon>Euglenozoa</taxon>
        <taxon>Kinetoplastea</taxon>
        <taxon>Metakinetoplastina</taxon>
        <taxon>Neobodonida</taxon>
        <taxon>Neobodo</taxon>
    </lineage>
</organism>
<accession>A0A7S1MRJ3</accession>
<name>A0A7S1MRJ3_NEODS</name>
<evidence type="ECO:0000313" key="1">
    <source>
        <dbReference type="EMBL" id="CAD9138197.1"/>
    </source>
</evidence>
<dbReference type="AlphaFoldDB" id="A0A7S1MRJ3"/>
<reference evidence="1" key="1">
    <citation type="submission" date="2021-01" db="EMBL/GenBank/DDBJ databases">
        <authorList>
            <person name="Corre E."/>
            <person name="Pelletier E."/>
            <person name="Niang G."/>
            <person name="Scheremetjew M."/>
            <person name="Finn R."/>
            <person name="Kale V."/>
            <person name="Holt S."/>
            <person name="Cochrane G."/>
            <person name="Meng A."/>
            <person name="Brown T."/>
            <person name="Cohen L."/>
        </authorList>
    </citation>
    <scope>NUCLEOTIDE SEQUENCE</scope>
    <source>
        <strain evidence="1">CCAP 1951/1</strain>
    </source>
</reference>
<protein>
    <submittedName>
        <fullName evidence="1">Uncharacterized protein</fullName>
    </submittedName>
</protein>